<dbReference type="InterPro" id="IPR013584">
    <property type="entry name" value="RAP"/>
</dbReference>
<accession>A0A061R6L6</accession>
<feature type="domain" description="RAP" evidence="1">
    <location>
        <begin position="130"/>
        <end position="188"/>
    </location>
</feature>
<protein>
    <recommendedName>
        <fullName evidence="1">RAP domain-containing protein</fullName>
    </recommendedName>
</protein>
<name>A0A061R6L6_9CHLO</name>
<evidence type="ECO:0000313" key="2">
    <source>
        <dbReference type="EMBL" id="JAC66141.1"/>
    </source>
</evidence>
<reference evidence="2" key="1">
    <citation type="submission" date="2014-05" db="EMBL/GenBank/DDBJ databases">
        <title>The transcriptome of the halophilic microalga Tetraselmis sp. GSL018 isolated from the Great Salt Lake, Utah.</title>
        <authorList>
            <person name="Jinkerson R.E."/>
            <person name="D'Adamo S."/>
            <person name="Posewitz M.C."/>
        </authorList>
    </citation>
    <scope>NUCLEOTIDE SEQUENCE</scope>
    <source>
        <strain evidence="2">GSL018</strain>
    </source>
</reference>
<dbReference type="SMART" id="SM00952">
    <property type="entry name" value="RAP"/>
    <property type="match status" value="1"/>
</dbReference>
<dbReference type="AlphaFoldDB" id="A0A061R6L6"/>
<organism evidence="2">
    <name type="scientific">Tetraselmis sp. GSL018</name>
    <dbReference type="NCBI Taxonomy" id="582737"/>
    <lineage>
        <taxon>Eukaryota</taxon>
        <taxon>Viridiplantae</taxon>
        <taxon>Chlorophyta</taxon>
        <taxon>core chlorophytes</taxon>
        <taxon>Chlorodendrophyceae</taxon>
        <taxon>Chlorodendrales</taxon>
        <taxon>Chlorodendraceae</taxon>
        <taxon>Tetraselmis</taxon>
    </lineage>
</organism>
<sequence>MTAREIADVALALAAFRPGIFEQRDIALLRPPFASHGPQVSHRLLVDLFQVELLFQTTEAQPLLMSTQQYCTAQRGWLARRRAVDPRLLNSVCKALDSLGSDYEVEWRTDNGLVPVDVMLFLDCGRQVALRIDGAERFTSSQPRHMLGSARLLAQILEKHCPEVVSVPFFEWDALKSEEDRRQYIEQKISHPLHGS</sequence>
<dbReference type="Pfam" id="PF08373">
    <property type="entry name" value="RAP"/>
    <property type="match status" value="1"/>
</dbReference>
<dbReference type="EMBL" id="GBEZ01020540">
    <property type="protein sequence ID" value="JAC66141.1"/>
    <property type="molecule type" value="Transcribed_RNA"/>
</dbReference>
<evidence type="ECO:0000259" key="1">
    <source>
        <dbReference type="SMART" id="SM00952"/>
    </source>
</evidence>
<proteinExistence type="predicted"/>
<gene>
    <name evidence="2" type="ORF">TSPGSL018_14396</name>
</gene>